<dbReference type="AlphaFoldDB" id="A0A9Q3R083"/>
<sequence length="215" mass="23285">MFKDRRDAGRKLAAALLRYRGRDAVVAGLPRGGIPVAFEIARALDAPMTMVFVRKIGVPAMPELAMGAVVDGPHPYVFKNGDIIRQADISDAVFQSATDMELKEIARRKSLFKGIFPDIDIAGRIVILADDGIATGATMKAVAMAIRQYGVERIVIAVPVAPAEVVADLEDEVEEVVCLEAGLSFRAVGDFYFHFPQLTDEDVISCFKQLAPAAH</sequence>
<gene>
    <name evidence="3" type="ORF">HJB60_02750</name>
    <name evidence="2" type="ORF">HJB63_24880</name>
</gene>
<dbReference type="EMBL" id="JABDYF010000001">
    <property type="protein sequence ID" value="MBX5088097.1"/>
    <property type="molecule type" value="Genomic_DNA"/>
</dbReference>
<dbReference type="GO" id="GO:0016757">
    <property type="term" value="F:glycosyltransferase activity"/>
    <property type="evidence" value="ECO:0007669"/>
    <property type="project" value="UniProtKB-KW"/>
</dbReference>
<dbReference type="InterPro" id="IPR029057">
    <property type="entry name" value="PRTase-like"/>
</dbReference>
<dbReference type="EMBL" id="JABDYC010000010">
    <property type="protein sequence ID" value="MBX5025760.1"/>
    <property type="molecule type" value="Genomic_DNA"/>
</dbReference>
<name>A0A9Q3R083_9HYPH</name>
<dbReference type="Gene3D" id="3.40.50.2020">
    <property type="match status" value="1"/>
</dbReference>
<comment type="caution">
    <text evidence="2">The sequence shown here is derived from an EMBL/GenBank/DDBJ whole genome shotgun (WGS) entry which is preliminary data.</text>
</comment>
<dbReference type="Proteomes" id="UP000770629">
    <property type="component" value="Unassembled WGS sequence"/>
</dbReference>
<dbReference type="Proteomes" id="UP000749740">
    <property type="component" value="Unassembled WGS sequence"/>
</dbReference>
<proteinExistence type="predicted"/>
<dbReference type="Pfam" id="PF00156">
    <property type="entry name" value="Pribosyltran"/>
    <property type="match status" value="1"/>
</dbReference>
<keyword evidence="5" id="KW-1185">Reference proteome</keyword>
<dbReference type="Gene3D" id="3.30.1310.20">
    <property type="entry name" value="PRTase-like"/>
    <property type="match status" value="1"/>
</dbReference>
<evidence type="ECO:0000313" key="5">
    <source>
        <dbReference type="Proteomes" id="UP000770629"/>
    </source>
</evidence>
<evidence type="ECO:0000259" key="1">
    <source>
        <dbReference type="Pfam" id="PF00156"/>
    </source>
</evidence>
<dbReference type="InterPro" id="IPR000836">
    <property type="entry name" value="PRTase_dom"/>
</dbReference>
<feature type="domain" description="Phosphoribosyltransferase" evidence="1">
    <location>
        <begin position="7"/>
        <end position="179"/>
    </location>
</feature>
<reference evidence="2 5" key="1">
    <citation type="submission" date="2020-04" db="EMBL/GenBank/DDBJ databases">
        <title>Global-level population genomics: horizontal gene transfer, symbiosis and evolution in Rhizobia.</title>
        <authorList>
            <person name="Gai Y."/>
        </authorList>
    </citation>
    <scope>NUCLEOTIDE SEQUENCE</scope>
    <source>
        <strain evidence="3 5">BLR33</strain>
        <strain evidence="2">BLR57</strain>
    </source>
</reference>
<keyword evidence="2" id="KW-0808">Transferase</keyword>
<accession>A0A9Q3R083</accession>
<organism evidence="2 4">
    <name type="scientific">Rhizobium lentis</name>
    <dbReference type="NCBI Taxonomy" id="1138194"/>
    <lineage>
        <taxon>Bacteria</taxon>
        <taxon>Pseudomonadati</taxon>
        <taxon>Pseudomonadota</taxon>
        <taxon>Alphaproteobacteria</taxon>
        <taxon>Hyphomicrobiales</taxon>
        <taxon>Rhizobiaceae</taxon>
        <taxon>Rhizobium/Agrobacterium group</taxon>
        <taxon>Rhizobium</taxon>
    </lineage>
</organism>
<evidence type="ECO:0000313" key="4">
    <source>
        <dbReference type="Proteomes" id="UP000749740"/>
    </source>
</evidence>
<keyword evidence="2" id="KW-0328">Glycosyltransferase</keyword>
<evidence type="ECO:0000313" key="3">
    <source>
        <dbReference type="EMBL" id="MBX5088097.1"/>
    </source>
</evidence>
<dbReference type="CDD" id="cd06223">
    <property type="entry name" value="PRTases_typeI"/>
    <property type="match status" value="1"/>
</dbReference>
<protein>
    <submittedName>
        <fullName evidence="2">Phosphoribosyltransferase</fullName>
    </submittedName>
</protein>
<evidence type="ECO:0000313" key="2">
    <source>
        <dbReference type="EMBL" id="MBX5025760.1"/>
    </source>
</evidence>
<dbReference type="SUPFAM" id="SSF53271">
    <property type="entry name" value="PRTase-like"/>
    <property type="match status" value="1"/>
</dbReference>